<dbReference type="Proteomes" id="UP000887565">
    <property type="component" value="Unplaced"/>
</dbReference>
<name>A0A915LC75_ROMCU</name>
<sequence>MLIYCHYRALRSFIKFFILSSVFAGLVKAISFDDCLLPVANERQVRDTAGKTCQMRDACRLVRRRPAPVATNDDQADYSGSGDGAVALDSFDLGYDVSDFVRQISADNQTYETFSAEMCACPDGSECPNGTASVENDDAEKTIALEKDLFLKFCRPIRDIMKTCADFRRPVVRLFRKVSVGKSGDDVREEVESYVKVQTWCSCPSGHYAKSTKQDFWMNTNQLVSAYKCNFFK</sequence>
<protein>
    <submittedName>
        <fullName evidence="2">Spaetzle domain-containing protein</fullName>
    </submittedName>
</protein>
<evidence type="ECO:0000313" key="2">
    <source>
        <dbReference type="WBParaSite" id="nRc.2.0.1.t47401-RA"/>
    </source>
</evidence>
<reference evidence="2" key="1">
    <citation type="submission" date="2022-11" db="UniProtKB">
        <authorList>
            <consortium name="WormBaseParasite"/>
        </authorList>
    </citation>
    <scope>IDENTIFICATION</scope>
</reference>
<keyword evidence="1" id="KW-1185">Reference proteome</keyword>
<dbReference type="WBParaSite" id="nRc.2.0.1.t47401-RA">
    <property type="protein sequence ID" value="nRc.2.0.1.t47401-RA"/>
    <property type="gene ID" value="nRc.2.0.1.g47401"/>
</dbReference>
<organism evidence="1 2">
    <name type="scientific">Romanomermis culicivorax</name>
    <name type="common">Nematode worm</name>
    <dbReference type="NCBI Taxonomy" id="13658"/>
    <lineage>
        <taxon>Eukaryota</taxon>
        <taxon>Metazoa</taxon>
        <taxon>Ecdysozoa</taxon>
        <taxon>Nematoda</taxon>
        <taxon>Enoplea</taxon>
        <taxon>Dorylaimia</taxon>
        <taxon>Mermithida</taxon>
        <taxon>Mermithoidea</taxon>
        <taxon>Mermithidae</taxon>
        <taxon>Romanomermis</taxon>
    </lineage>
</organism>
<proteinExistence type="predicted"/>
<evidence type="ECO:0000313" key="1">
    <source>
        <dbReference type="Proteomes" id="UP000887565"/>
    </source>
</evidence>
<accession>A0A915LC75</accession>
<dbReference type="AlphaFoldDB" id="A0A915LC75"/>